<organism evidence="2 3">
    <name type="scientific">Apiospora hydei</name>
    <dbReference type="NCBI Taxonomy" id="1337664"/>
    <lineage>
        <taxon>Eukaryota</taxon>
        <taxon>Fungi</taxon>
        <taxon>Dikarya</taxon>
        <taxon>Ascomycota</taxon>
        <taxon>Pezizomycotina</taxon>
        <taxon>Sordariomycetes</taxon>
        <taxon>Xylariomycetidae</taxon>
        <taxon>Amphisphaeriales</taxon>
        <taxon>Apiosporaceae</taxon>
        <taxon>Apiospora</taxon>
    </lineage>
</organism>
<dbReference type="EMBL" id="JAQQWN010000009">
    <property type="protein sequence ID" value="KAK8065136.1"/>
    <property type="molecule type" value="Genomic_DNA"/>
</dbReference>
<evidence type="ECO:0000256" key="1">
    <source>
        <dbReference type="SAM" id="Phobius"/>
    </source>
</evidence>
<dbReference type="Pfam" id="PF11374">
    <property type="entry name" value="DUF3176"/>
    <property type="match status" value="1"/>
</dbReference>
<dbReference type="InterPro" id="IPR021514">
    <property type="entry name" value="DUF3176"/>
</dbReference>
<dbReference type="Proteomes" id="UP001433268">
    <property type="component" value="Unassembled WGS sequence"/>
</dbReference>
<accession>A0ABR1V490</accession>
<feature type="transmembrane region" description="Helical" evidence="1">
    <location>
        <begin position="62"/>
        <end position="81"/>
    </location>
</feature>
<protein>
    <recommendedName>
        <fullName evidence="4">DUF2254 domain-containing protein</fullName>
    </recommendedName>
</protein>
<reference evidence="2 3" key="1">
    <citation type="submission" date="2023-01" db="EMBL/GenBank/DDBJ databases">
        <title>Analysis of 21 Apiospora genomes using comparative genomics revels a genus with tremendous synthesis potential of carbohydrate active enzymes and secondary metabolites.</title>
        <authorList>
            <person name="Sorensen T."/>
        </authorList>
    </citation>
    <scope>NUCLEOTIDE SEQUENCE [LARGE SCALE GENOMIC DNA]</scope>
    <source>
        <strain evidence="2 3">CBS 114990</strain>
    </source>
</reference>
<dbReference type="PANTHER" id="PTHR37576:SF2">
    <property type="entry name" value="DEFECT AT LOW TEMPERATURE PROTEIN 1"/>
    <property type="match status" value="1"/>
</dbReference>
<dbReference type="PANTHER" id="PTHR37576">
    <property type="entry name" value="DEFECT AT LOW TEMPERATURE PROTEIN 1"/>
    <property type="match status" value="1"/>
</dbReference>
<proteinExistence type="predicted"/>
<name>A0ABR1V490_9PEZI</name>
<keyword evidence="1" id="KW-0812">Transmembrane</keyword>
<dbReference type="RefSeq" id="XP_066661890.1">
    <property type="nucleotide sequence ID" value="XM_066816198.1"/>
</dbReference>
<keyword evidence="1" id="KW-0472">Membrane</keyword>
<evidence type="ECO:0000313" key="2">
    <source>
        <dbReference type="EMBL" id="KAK8065136.1"/>
    </source>
</evidence>
<keyword evidence="3" id="KW-1185">Reference proteome</keyword>
<comment type="caution">
    <text evidence="2">The sequence shown here is derived from an EMBL/GenBank/DDBJ whole genome shotgun (WGS) entry which is preliminary data.</text>
</comment>
<sequence length="147" mass="16126">MHSQPENSGTEWTPGLWRNVPWTALFSLVGFVLLCVGLAVILRTSDGREVETWPYHSQTIPVSVLLALTVSIANLCLSIALSKGYEISWWLKAVKGADLRRLQFDLDVQHHLSAITGRNTRLDSFAISAILSLAVSILSGPPDPEGF</sequence>
<evidence type="ECO:0008006" key="4">
    <source>
        <dbReference type="Google" id="ProtNLM"/>
    </source>
</evidence>
<keyword evidence="1" id="KW-1133">Transmembrane helix</keyword>
<feature type="transmembrane region" description="Helical" evidence="1">
    <location>
        <begin position="20"/>
        <end position="42"/>
    </location>
</feature>
<dbReference type="GeneID" id="92049258"/>
<evidence type="ECO:0000313" key="3">
    <source>
        <dbReference type="Proteomes" id="UP001433268"/>
    </source>
</evidence>
<gene>
    <name evidence="2" type="ORF">PG997_011883</name>
</gene>